<sequence length="58" mass="6014">MGAAGAGEHGRGFAVVADEVRQLASRSSESTNEINRLSDGTQKLLTELADVLKLKTGG</sequence>
<proteinExistence type="predicted"/>
<accession>A0AAV2VYM7</accession>
<dbReference type="InterPro" id="IPR004089">
    <property type="entry name" value="MCPsignal_dom"/>
</dbReference>
<comment type="caution">
    <text evidence="5">The sequence shown here is derived from an EMBL/GenBank/DDBJ whole genome shotgun (WGS) entry which is preliminary data.</text>
</comment>
<evidence type="ECO:0000256" key="2">
    <source>
        <dbReference type="ARBA" id="ARBA00023224"/>
    </source>
</evidence>
<dbReference type="AlphaFoldDB" id="A0AAV2VYM7"/>
<dbReference type="GO" id="GO:0007165">
    <property type="term" value="P:signal transduction"/>
    <property type="evidence" value="ECO:0007669"/>
    <property type="project" value="UniProtKB-KW"/>
</dbReference>
<evidence type="ECO:0000256" key="1">
    <source>
        <dbReference type="ARBA" id="ARBA00004370"/>
    </source>
</evidence>
<organism evidence="5 6">
    <name type="scientific">Vibrio nigripulchritudo SOn1</name>
    <dbReference type="NCBI Taxonomy" id="1238450"/>
    <lineage>
        <taxon>Bacteria</taxon>
        <taxon>Pseudomonadati</taxon>
        <taxon>Pseudomonadota</taxon>
        <taxon>Gammaproteobacteria</taxon>
        <taxon>Vibrionales</taxon>
        <taxon>Vibrionaceae</taxon>
        <taxon>Vibrio</taxon>
    </lineage>
</organism>
<evidence type="ECO:0000313" key="5">
    <source>
        <dbReference type="EMBL" id="CCO49732.1"/>
    </source>
</evidence>
<dbReference type="PROSITE" id="PS50111">
    <property type="entry name" value="CHEMOTAXIS_TRANSDUC_2"/>
    <property type="match status" value="1"/>
</dbReference>
<comment type="subcellular location">
    <subcellularLocation>
        <location evidence="1">Membrane</location>
    </subcellularLocation>
</comment>
<dbReference type="Proteomes" id="UP000018211">
    <property type="component" value="Unassembled WGS sequence"/>
</dbReference>
<keyword evidence="2 3" id="KW-0807">Transducer</keyword>
<dbReference type="Gene3D" id="1.10.287.950">
    <property type="entry name" value="Methyl-accepting chemotaxis protein"/>
    <property type="match status" value="1"/>
</dbReference>
<dbReference type="PANTHER" id="PTHR32089:SF112">
    <property type="entry name" value="LYSOZYME-LIKE PROTEIN-RELATED"/>
    <property type="match status" value="1"/>
</dbReference>
<evidence type="ECO:0000256" key="3">
    <source>
        <dbReference type="PROSITE-ProRule" id="PRU00284"/>
    </source>
</evidence>
<dbReference type="EMBL" id="CAOF01000185">
    <property type="protein sequence ID" value="CCO49732.1"/>
    <property type="molecule type" value="Genomic_DNA"/>
</dbReference>
<evidence type="ECO:0000313" key="6">
    <source>
        <dbReference type="Proteomes" id="UP000018211"/>
    </source>
</evidence>
<name>A0AAV2VYM7_9VIBR</name>
<evidence type="ECO:0000259" key="4">
    <source>
        <dbReference type="PROSITE" id="PS50111"/>
    </source>
</evidence>
<dbReference type="Pfam" id="PF00015">
    <property type="entry name" value="MCPsignal"/>
    <property type="match status" value="1"/>
</dbReference>
<dbReference type="PANTHER" id="PTHR32089">
    <property type="entry name" value="METHYL-ACCEPTING CHEMOTAXIS PROTEIN MCPB"/>
    <property type="match status" value="1"/>
</dbReference>
<gene>
    <name evidence="5" type="ORF">VIBNISOn1_890001</name>
</gene>
<feature type="domain" description="Methyl-accepting transducer" evidence="4">
    <location>
        <begin position="1"/>
        <end position="58"/>
    </location>
</feature>
<protein>
    <recommendedName>
        <fullName evidence="4">Methyl-accepting transducer domain-containing protein</fullName>
    </recommendedName>
</protein>
<dbReference type="GO" id="GO:0016020">
    <property type="term" value="C:membrane"/>
    <property type="evidence" value="ECO:0007669"/>
    <property type="project" value="UniProtKB-SubCell"/>
</dbReference>
<reference evidence="5 6" key="1">
    <citation type="journal article" date="2013" name="ISME J.">
        <title>Comparative genomics of pathogenic lineages of Vibrio nigripulchritudo identifies virulence-associated traits.</title>
        <authorList>
            <person name="Goudenege D."/>
            <person name="Labreuche Y."/>
            <person name="Krin E."/>
            <person name="Ansquer D."/>
            <person name="Mangenot S."/>
            <person name="Calteau A."/>
            <person name="Medigue C."/>
            <person name="Mazel D."/>
            <person name="Polz M.F."/>
            <person name="Le Roux F."/>
        </authorList>
    </citation>
    <scope>NUCLEOTIDE SEQUENCE [LARGE SCALE GENOMIC DNA]</scope>
    <source>
        <strain evidence="5 6">SOn1</strain>
    </source>
</reference>
<dbReference type="GO" id="GO:0006935">
    <property type="term" value="P:chemotaxis"/>
    <property type="evidence" value="ECO:0007669"/>
    <property type="project" value="UniProtKB-ARBA"/>
</dbReference>
<dbReference type="SUPFAM" id="SSF58104">
    <property type="entry name" value="Methyl-accepting chemotaxis protein (MCP) signaling domain"/>
    <property type="match status" value="1"/>
</dbReference>